<dbReference type="STRING" id="990371.SAMN05421813_10963"/>
<dbReference type="SUPFAM" id="SSF51735">
    <property type="entry name" value="NAD(P)-binding Rossmann-fold domains"/>
    <property type="match status" value="1"/>
</dbReference>
<dbReference type="Proteomes" id="UP000199226">
    <property type="component" value="Unassembled WGS sequence"/>
</dbReference>
<reference evidence="2" key="1">
    <citation type="submission" date="2016-10" db="EMBL/GenBank/DDBJ databases">
        <authorList>
            <person name="Varghese N."/>
            <person name="Submissions S."/>
        </authorList>
    </citation>
    <scope>NUCLEOTIDE SEQUENCE [LARGE SCALE GENOMIC DNA]</scope>
    <source>
        <strain evidence="2">DSM 24536</strain>
    </source>
</reference>
<accession>A0A1G9S4L7</accession>
<organism evidence="1 2">
    <name type="scientific">Daejeonella rubra</name>
    <dbReference type="NCBI Taxonomy" id="990371"/>
    <lineage>
        <taxon>Bacteria</taxon>
        <taxon>Pseudomonadati</taxon>
        <taxon>Bacteroidota</taxon>
        <taxon>Sphingobacteriia</taxon>
        <taxon>Sphingobacteriales</taxon>
        <taxon>Sphingobacteriaceae</taxon>
        <taxon>Daejeonella</taxon>
    </lineage>
</organism>
<dbReference type="RefSeq" id="WP_090703688.1">
    <property type="nucleotide sequence ID" value="NZ_FNHH01000009.1"/>
</dbReference>
<gene>
    <name evidence="1" type="ORF">SAMN05421813_10963</name>
</gene>
<keyword evidence="2" id="KW-1185">Reference proteome</keyword>
<dbReference type="AlphaFoldDB" id="A0A1G9S4L7"/>
<dbReference type="OrthoDB" id="9785845at2"/>
<evidence type="ECO:0000313" key="2">
    <source>
        <dbReference type="Proteomes" id="UP000199226"/>
    </source>
</evidence>
<evidence type="ECO:0000313" key="1">
    <source>
        <dbReference type="EMBL" id="SDM30257.1"/>
    </source>
</evidence>
<protein>
    <submittedName>
        <fullName evidence="1">Nucleoside-diphosphate-sugar epimerase</fullName>
    </submittedName>
</protein>
<dbReference type="Gene3D" id="3.40.50.720">
    <property type="entry name" value="NAD(P)-binding Rossmann-like Domain"/>
    <property type="match status" value="1"/>
</dbReference>
<dbReference type="EMBL" id="FNHH01000009">
    <property type="protein sequence ID" value="SDM30257.1"/>
    <property type="molecule type" value="Genomic_DNA"/>
</dbReference>
<name>A0A1G9S4L7_9SPHI</name>
<sequence>MTELEALEQELLKPSEALISDISKIEGDIILLGVGGKMGPSMAKLARKAIVRAGIDKRIIGISRFSEAGTREELEADGIETISADLLNEKDLAALPDAKNIIYLAGTKFGTTGKEPFTWAMNSYLPGRVAERYKNSRIVAFSTGNIYPFTPVSSGGLSEEHLPAPVGEYGQSCLGRERVFQYFSERYDIPTLIYRLNYAIDLRYGVMLEIAKSVNEGRAIDLTTGNVNVIWQGDANEIAIRSLLHCDVPANILNVTGPETLSVKWLAEQFGILLGKEPLFENEVQPNALLNNASKAHKLFGYPRVTVRDMIEMTVAWLHAGGKTINKPTHFQERKGQF</sequence>
<dbReference type="InterPro" id="IPR036291">
    <property type="entry name" value="NAD(P)-bd_dom_sf"/>
</dbReference>
<proteinExistence type="predicted"/>